<evidence type="ECO:0000259" key="1">
    <source>
        <dbReference type="Pfam" id="PF04127"/>
    </source>
</evidence>
<name>A0A382WV29_9ZZZZ</name>
<feature type="domain" description="DNA/pantothenate metabolism flavoprotein C-terminal" evidence="1">
    <location>
        <begin position="73"/>
        <end position="275"/>
    </location>
</feature>
<proteinExistence type="predicted"/>
<dbReference type="InterPro" id="IPR007085">
    <property type="entry name" value="DNA/pantothenate-metab_flavo_C"/>
</dbReference>
<dbReference type="GO" id="GO:0015937">
    <property type="term" value="P:coenzyme A biosynthetic process"/>
    <property type="evidence" value="ECO:0007669"/>
    <property type="project" value="InterPro"/>
</dbReference>
<dbReference type="InterPro" id="IPR035929">
    <property type="entry name" value="CoaB-like_sf"/>
</dbReference>
<reference evidence="2" key="1">
    <citation type="submission" date="2018-05" db="EMBL/GenBank/DDBJ databases">
        <authorList>
            <person name="Lanie J.A."/>
            <person name="Ng W.-L."/>
            <person name="Kazmierczak K.M."/>
            <person name="Andrzejewski T.M."/>
            <person name="Davidsen T.M."/>
            <person name="Wayne K.J."/>
            <person name="Tettelin H."/>
            <person name="Glass J.I."/>
            <person name="Rusch D."/>
            <person name="Podicherti R."/>
            <person name="Tsui H.-C.T."/>
            <person name="Winkler M.E."/>
        </authorList>
    </citation>
    <scope>NUCLEOTIDE SEQUENCE</scope>
</reference>
<evidence type="ECO:0000313" key="2">
    <source>
        <dbReference type="EMBL" id="SVD62245.1"/>
    </source>
</evidence>
<organism evidence="2">
    <name type="scientific">marine metagenome</name>
    <dbReference type="NCBI Taxonomy" id="408172"/>
    <lineage>
        <taxon>unclassified sequences</taxon>
        <taxon>metagenomes</taxon>
        <taxon>ecological metagenomes</taxon>
    </lineage>
</organism>
<dbReference type="GO" id="GO:0004633">
    <property type="term" value="F:phosphopantothenoylcysteine decarboxylase activity"/>
    <property type="evidence" value="ECO:0007669"/>
    <property type="project" value="InterPro"/>
</dbReference>
<dbReference type="InterPro" id="IPR005252">
    <property type="entry name" value="CoaBC"/>
</dbReference>
<dbReference type="GO" id="GO:0071513">
    <property type="term" value="C:phosphopantothenoylcysteine decarboxylase complex"/>
    <property type="evidence" value="ECO:0007669"/>
    <property type="project" value="TreeGrafter"/>
</dbReference>
<gene>
    <name evidence="2" type="ORF">METZ01_LOCUS415099</name>
</gene>
<dbReference type="GO" id="GO:0004632">
    <property type="term" value="F:phosphopantothenate--cysteine ligase activity"/>
    <property type="evidence" value="ECO:0007669"/>
    <property type="project" value="InterPro"/>
</dbReference>
<dbReference type="NCBIfam" id="TIGR00521">
    <property type="entry name" value="coaBC_dfp"/>
    <property type="match status" value="1"/>
</dbReference>
<dbReference type="Pfam" id="PF04127">
    <property type="entry name" value="DFP"/>
    <property type="match status" value="1"/>
</dbReference>
<dbReference type="Gene3D" id="3.40.50.1950">
    <property type="entry name" value="Flavin prenyltransferase-like"/>
    <property type="match status" value="1"/>
</dbReference>
<feature type="non-terminal residue" evidence="2">
    <location>
        <position position="1"/>
    </location>
</feature>
<dbReference type="Gene3D" id="3.40.50.10300">
    <property type="entry name" value="CoaB-like"/>
    <property type="match status" value="1"/>
</dbReference>
<protein>
    <recommendedName>
        <fullName evidence="1">DNA/pantothenate metabolism flavoprotein C-terminal domain-containing protein</fullName>
    </recommendedName>
</protein>
<dbReference type="InterPro" id="IPR036551">
    <property type="entry name" value="Flavin_trans-like"/>
</dbReference>
<sequence length="275" mass="31070">KKIFLAPAMNVQMWLHASNQENINKLKNFGYNIIGPEIGDMACGEYGEGKMTEPENIFNYINEYFRHLERNNGFKALVTAGPTHEYIDPVRFISNKSSGKQGYEIAKSLKNNGFTTTLISGPTNLDPIDGVNLIKVNSAQEMFRKSLQCLPVDVAVFSAAVADYKVKNKEKEKIKKKENMDLTLEKNVDILKHISNHNSLRPKLVVGFAAETNELRKNSLKKLSEKNCDWIIANDVSNSEIGFNSEFNKVSIFYKNKSEEIIPKMKKSSIAKEIV</sequence>
<dbReference type="GO" id="GO:0015941">
    <property type="term" value="P:pantothenate catabolic process"/>
    <property type="evidence" value="ECO:0007669"/>
    <property type="project" value="InterPro"/>
</dbReference>
<dbReference type="PANTHER" id="PTHR14359">
    <property type="entry name" value="HOMO-OLIGOMERIC FLAVIN CONTAINING CYS DECARBOXYLASE FAMILY"/>
    <property type="match status" value="1"/>
</dbReference>
<feature type="non-terminal residue" evidence="2">
    <location>
        <position position="275"/>
    </location>
</feature>
<dbReference type="GO" id="GO:0010181">
    <property type="term" value="F:FMN binding"/>
    <property type="evidence" value="ECO:0007669"/>
    <property type="project" value="InterPro"/>
</dbReference>
<dbReference type="AlphaFoldDB" id="A0A382WV29"/>
<dbReference type="EMBL" id="UINC01162472">
    <property type="protein sequence ID" value="SVD62245.1"/>
    <property type="molecule type" value="Genomic_DNA"/>
</dbReference>
<accession>A0A382WV29</accession>
<dbReference type="PANTHER" id="PTHR14359:SF6">
    <property type="entry name" value="PHOSPHOPANTOTHENOYLCYSTEINE DECARBOXYLASE"/>
    <property type="match status" value="1"/>
</dbReference>
<dbReference type="SUPFAM" id="SSF52507">
    <property type="entry name" value="Homo-oligomeric flavin-containing Cys decarboxylases, HFCD"/>
    <property type="match status" value="1"/>
</dbReference>
<dbReference type="SUPFAM" id="SSF102645">
    <property type="entry name" value="CoaB-like"/>
    <property type="match status" value="1"/>
</dbReference>